<keyword evidence="5" id="KW-1003">Cell membrane</keyword>
<protein>
    <recommendedName>
        <fullName evidence="5">Sec-independent protein translocase protein TatC</fullName>
    </recommendedName>
</protein>
<dbReference type="AlphaFoldDB" id="W7YF51"/>
<feature type="transmembrane region" description="Helical" evidence="5">
    <location>
        <begin position="142"/>
        <end position="164"/>
    </location>
</feature>
<dbReference type="eggNOG" id="COG0805">
    <property type="taxonomic scope" value="Bacteria"/>
</dbReference>
<keyword evidence="3 5" id="KW-1133">Transmembrane helix</keyword>
<dbReference type="PROSITE" id="PS01218">
    <property type="entry name" value="TATC"/>
    <property type="match status" value="1"/>
</dbReference>
<evidence type="ECO:0000256" key="5">
    <source>
        <dbReference type="HAMAP-Rule" id="MF_00902"/>
    </source>
</evidence>
<accession>W7YF51</accession>
<name>W7YF51_9BACL</name>
<comment type="caution">
    <text evidence="6">The sequence shown here is derived from an EMBL/GenBank/DDBJ whole genome shotgun (WGS) entry which is preliminary data.</text>
</comment>
<dbReference type="InterPro" id="IPR002033">
    <property type="entry name" value="TatC"/>
</dbReference>
<feature type="transmembrane region" description="Helical" evidence="5">
    <location>
        <begin position="208"/>
        <end position="226"/>
    </location>
</feature>
<dbReference type="OrthoDB" id="9777044at2"/>
<dbReference type="Pfam" id="PF00902">
    <property type="entry name" value="TatC"/>
    <property type="match status" value="1"/>
</dbReference>
<dbReference type="EMBL" id="BAVZ01000002">
    <property type="protein sequence ID" value="GAF07112.1"/>
    <property type="molecule type" value="Genomic_DNA"/>
</dbReference>
<dbReference type="Proteomes" id="UP000019364">
    <property type="component" value="Unassembled WGS sequence"/>
</dbReference>
<keyword evidence="5" id="KW-0653">Protein transport</keyword>
<evidence type="ECO:0000256" key="2">
    <source>
        <dbReference type="ARBA" id="ARBA00022692"/>
    </source>
</evidence>
<feature type="transmembrane region" description="Helical" evidence="5">
    <location>
        <begin position="98"/>
        <end position="122"/>
    </location>
</feature>
<dbReference type="InterPro" id="IPR019820">
    <property type="entry name" value="Sec-indep_translocase_CS"/>
</dbReference>
<keyword evidence="2 5" id="KW-0812">Transmembrane</keyword>
<feature type="transmembrane region" description="Helical" evidence="5">
    <location>
        <begin position="184"/>
        <end position="202"/>
    </location>
</feature>
<dbReference type="STRING" id="1236976.JCM16418_1101"/>
<dbReference type="GO" id="GO:0009977">
    <property type="term" value="F:proton motive force dependent protein transmembrane transporter activity"/>
    <property type="evidence" value="ECO:0007669"/>
    <property type="project" value="TreeGrafter"/>
</dbReference>
<keyword evidence="5" id="KW-0813">Transport</keyword>
<dbReference type="GO" id="GO:0033281">
    <property type="term" value="C:TAT protein transport complex"/>
    <property type="evidence" value="ECO:0007669"/>
    <property type="project" value="UniProtKB-UniRule"/>
</dbReference>
<evidence type="ECO:0000256" key="3">
    <source>
        <dbReference type="ARBA" id="ARBA00022989"/>
    </source>
</evidence>
<dbReference type="PANTHER" id="PTHR30371:SF0">
    <property type="entry name" value="SEC-INDEPENDENT PROTEIN TRANSLOCASE PROTEIN TATC, CHLOROPLASTIC-RELATED"/>
    <property type="match status" value="1"/>
</dbReference>
<keyword evidence="5" id="KW-0811">Translocation</keyword>
<dbReference type="HAMAP" id="MF_00902">
    <property type="entry name" value="TatC"/>
    <property type="match status" value="1"/>
</dbReference>
<dbReference type="GO" id="GO:0043953">
    <property type="term" value="P:protein transport by the Tat complex"/>
    <property type="evidence" value="ECO:0007669"/>
    <property type="project" value="UniProtKB-UniRule"/>
</dbReference>
<proteinExistence type="inferred from homology"/>
<dbReference type="NCBIfam" id="TIGR00945">
    <property type="entry name" value="tatC"/>
    <property type="match status" value="1"/>
</dbReference>
<sequence length="245" mass="28208">MTHLEELRKRLIWTLVIFLAATIVALFFTGDVIQFLKHRPPASTIAWNAFTPWDGVKIYMYISIAMAVIVIVPFILFQIWSFVKKGLRKEEQRAALKYIPFAFVLLLLGFVFAYFVVFPMAFRFTTDMTKNFGLIETYGIAQYFSFMANIVIPVSLAFELPVTVMFLTRLRILNPQLLAKTRKVSYMVLVLIACMISPPEFFSHISVSIPFILLYEISVMLSRVVYRKQLLMDAELKDSSKDGAN</sequence>
<feature type="transmembrane region" description="Helical" evidence="5">
    <location>
        <begin position="12"/>
        <end position="36"/>
    </location>
</feature>
<evidence type="ECO:0000313" key="7">
    <source>
        <dbReference type="Proteomes" id="UP000019364"/>
    </source>
</evidence>
<gene>
    <name evidence="5" type="primary">tatC</name>
    <name evidence="6" type="ORF">JCM16418_1101</name>
</gene>
<organism evidence="6 7">
    <name type="scientific">Paenibacillus pini JCM 16418</name>
    <dbReference type="NCBI Taxonomy" id="1236976"/>
    <lineage>
        <taxon>Bacteria</taxon>
        <taxon>Bacillati</taxon>
        <taxon>Bacillota</taxon>
        <taxon>Bacilli</taxon>
        <taxon>Bacillales</taxon>
        <taxon>Paenibacillaceae</taxon>
        <taxon>Paenibacillus</taxon>
    </lineage>
</organism>
<evidence type="ECO:0000313" key="6">
    <source>
        <dbReference type="EMBL" id="GAF07112.1"/>
    </source>
</evidence>
<evidence type="ECO:0000256" key="4">
    <source>
        <dbReference type="ARBA" id="ARBA00023136"/>
    </source>
</evidence>
<dbReference type="PRINTS" id="PR01840">
    <property type="entry name" value="TATCFAMILY"/>
</dbReference>
<comment type="function">
    <text evidence="5">Part of the twin-arginine translocation (Tat) system that transports large folded proteins containing a characteristic twin-arginine motif in their signal peptide across membranes.</text>
</comment>
<evidence type="ECO:0000256" key="1">
    <source>
        <dbReference type="ARBA" id="ARBA00004141"/>
    </source>
</evidence>
<comment type="subunit">
    <text evidence="5">Forms a complex with TatA.</text>
</comment>
<keyword evidence="4 5" id="KW-0472">Membrane</keyword>
<dbReference type="RefSeq" id="WP_036646931.1">
    <property type="nucleotide sequence ID" value="NZ_BAVZ01000002.1"/>
</dbReference>
<reference evidence="6 7" key="1">
    <citation type="journal article" date="2014" name="Genome Announc.">
        <title>Draft Genome Sequence of Paenibacillus pini JCM 16418T, Isolated from the Rhizosphere of Pine Tree.</title>
        <authorList>
            <person name="Yuki M."/>
            <person name="Oshima K."/>
            <person name="Suda W."/>
            <person name="Oshida Y."/>
            <person name="Kitamura K."/>
            <person name="Iida Y."/>
            <person name="Hattori M."/>
            <person name="Ohkuma M."/>
        </authorList>
    </citation>
    <scope>NUCLEOTIDE SEQUENCE [LARGE SCALE GENOMIC DNA]</scope>
    <source>
        <strain evidence="6 7">JCM 16418</strain>
    </source>
</reference>
<dbReference type="GO" id="GO:0065002">
    <property type="term" value="P:intracellular protein transmembrane transport"/>
    <property type="evidence" value="ECO:0007669"/>
    <property type="project" value="TreeGrafter"/>
</dbReference>
<comment type="similarity">
    <text evidence="5">Belongs to the TatC family.</text>
</comment>
<feature type="transmembrane region" description="Helical" evidence="5">
    <location>
        <begin position="56"/>
        <end position="77"/>
    </location>
</feature>
<keyword evidence="7" id="KW-1185">Reference proteome</keyword>
<dbReference type="PANTHER" id="PTHR30371">
    <property type="entry name" value="SEC-INDEPENDENT PROTEIN TRANSLOCASE PROTEIN TATC"/>
    <property type="match status" value="1"/>
</dbReference>
<comment type="subcellular location">
    <subcellularLocation>
        <location evidence="5">Cell membrane</location>
        <topology evidence="5">Multi-pass membrane protein</topology>
    </subcellularLocation>
    <subcellularLocation>
        <location evidence="1">Membrane</location>
        <topology evidence="1">Multi-pass membrane protein</topology>
    </subcellularLocation>
</comment>